<evidence type="ECO:0000313" key="5">
    <source>
        <dbReference type="Proteomes" id="UP000622648"/>
    </source>
</evidence>
<dbReference type="EMBL" id="BMJO01000004">
    <property type="protein sequence ID" value="GGE57441.1"/>
    <property type="molecule type" value="Genomic_DNA"/>
</dbReference>
<reference evidence="3 4" key="3">
    <citation type="submission" date="2019-03" db="EMBL/GenBank/DDBJ databases">
        <title>Genomic Encyclopedia of Type Strains, Phase IV (KMG-IV): sequencing the most valuable type-strain genomes for metagenomic binning, comparative biology and taxonomic classification.</title>
        <authorList>
            <person name="Goeker M."/>
        </authorList>
    </citation>
    <scope>NUCLEOTIDE SEQUENCE [LARGE SCALE GENOMIC DNA]</scope>
    <source>
        <strain evidence="3 4">DSM 103236</strain>
    </source>
</reference>
<dbReference type="Proteomes" id="UP000622648">
    <property type="component" value="Unassembled WGS sequence"/>
</dbReference>
<name>A0A4R2HES4_9SPHI</name>
<dbReference type="RefSeq" id="WP_132531122.1">
    <property type="nucleotide sequence ID" value="NZ_BMJO01000004.1"/>
</dbReference>
<proteinExistence type="predicted"/>
<keyword evidence="1" id="KW-1133">Transmembrane helix</keyword>
<evidence type="ECO:0000313" key="2">
    <source>
        <dbReference type="EMBL" id="GGE57441.1"/>
    </source>
</evidence>
<organism evidence="3 4">
    <name type="scientific">Pedobacter psychrotolerans</name>
    <dbReference type="NCBI Taxonomy" id="1843235"/>
    <lineage>
        <taxon>Bacteria</taxon>
        <taxon>Pseudomonadati</taxon>
        <taxon>Bacteroidota</taxon>
        <taxon>Sphingobacteriia</taxon>
        <taxon>Sphingobacteriales</taxon>
        <taxon>Sphingobacteriaceae</taxon>
        <taxon>Pedobacter</taxon>
    </lineage>
</organism>
<keyword evidence="5" id="KW-1185">Reference proteome</keyword>
<dbReference type="Proteomes" id="UP000295684">
    <property type="component" value="Unassembled WGS sequence"/>
</dbReference>
<evidence type="ECO:0000313" key="3">
    <source>
        <dbReference type="EMBL" id="TCO26909.1"/>
    </source>
</evidence>
<evidence type="ECO:0000256" key="1">
    <source>
        <dbReference type="SAM" id="Phobius"/>
    </source>
</evidence>
<keyword evidence="1" id="KW-0472">Membrane</keyword>
<accession>A0A4R2HES4</accession>
<reference evidence="5" key="2">
    <citation type="journal article" date="2019" name="Int. J. Syst. Evol. Microbiol.">
        <title>The Global Catalogue of Microorganisms (GCM) 10K type strain sequencing project: providing services to taxonomists for standard genome sequencing and annotation.</title>
        <authorList>
            <consortium name="The Broad Institute Genomics Platform"/>
            <consortium name="The Broad Institute Genome Sequencing Center for Infectious Disease"/>
            <person name="Wu L."/>
            <person name="Ma J."/>
        </authorList>
    </citation>
    <scope>NUCLEOTIDE SEQUENCE [LARGE SCALE GENOMIC DNA]</scope>
    <source>
        <strain evidence="5">CGMCC 1.15644</strain>
    </source>
</reference>
<dbReference type="OrthoDB" id="796197at2"/>
<comment type="caution">
    <text evidence="3">The sequence shown here is derived from an EMBL/GenBank/DDBJ whole genome shotgun (WGS) entry which is preliminary data.</text>
</comment>
<dbReference type="AlphaFoldDB" id="A0A4R2HES4"/>
<reference evidence="2" key="4">
    <citation type="submission" date="2024-05" db="EMBL/GenBank/DDBJ databases">
        <authorList>
            <person name="Sun Q."/>
            <person name="Zhou Y."/>
        </authorList>
    </citation>
    <scope>NUCLEOTIDE SEQUENCE</scope>
    <source>
        <strain evidence="2">CGMCC 1.15644</strain>
    </source>
</reference>
<dbReference type="EMBL" id="SLWO01000003">
    <property type="protein sequence ID" value="TCO26909.1"/>
    <property type="molecule type" value="Genomic_DNA"/>
</dbReference>
<feature type="transmembrane region" description="Helical" evidence="1">
    <location>
        <begin position="134"/>
        <end position="153"/>
    </location>
</feature>
<sequence>MNTIDEQLWDYIDGNLDAAQASIIKEKIDTDAEVKNQYEELLRFNLTFDKIELEEPSMSFTRNVMESVAIVPAPVAMKTQVDKKIIYSIGGFFIISLLALFGYVLYNSNLTMPGFDQKINFNFNLDKYITPTTVYSFLFADLVIGLIFLDRFLRDKIVQSKKI</sequence>
<reference evidence="2" key="1">
    <citation type="journal article" date="2014" name="Int. J. Syst. Evol. Microbiol.">
        <title>Complete genome of a new Firmicutes species belonging to the dominant human colonic microbiota ('Ruminococcus bicirculans') reveals two chromosomes and a selective capacity to utilize plant glucans.</title>
        <authorList>
            <consortium name="NISC Comparative Sequencing Program"/>
            <person name="Wegmann U."/>
            <person name="Louis P."/>
            <person name="Goesmann A."/>
            <person name="Henrissat B."/>
            <person name="Duncan S.H."/>
            <person name="Flint H.J."/>
        </authorList>
    </citation>
    <scope>NUCLEOTIDE SEQUENCE</scope>
    <source>
        <strain evidence="2">CGMCC 1.15644</strain>
    </source>
</reference>
<keyword evidence="1" id="KW-0812">Transmembrane</keyword>
<protein>
    <submittedName>
        <fullName evidence="3">Uncharacterized protein</fullName>
    </submittedName>
</protein>
<feature type="transmembrane region" description="Helical" evidence="1">
    <location>
        <begin position="85"/>
        <end position="106"/>
    </location>
</feature>
<evidence type="ECO:0000313" key="4">
    <source>
        <dbReference type="Proteomes" id="UP000295684"/>
    </source>
</evidence>
<gene>
    <name evidence="3" type="ORF">EV200_103241</name>
    <name evidence="2" type="ORF">GCM10011413_24820</name>
</gene>